<comment type="similarity">
    <text evidence="1">Belongs to the OBAP family.</text>
</comment>
<dbReference type="PANTHER" id="PTHR31360:SF0">
    <property type="entry name" value="OIL BODY-ASSOCIATED PROTEIN 1B"/>
    <property type="match status" value="1"/>
</dbReference>
<reference evidence="2 3" key="1">
    <citation type="submission" date="2015-07" db="EMBL/GenBank/DDBJ databases">
        <title>Emmonsia species relationships and genome sequence.</title>
        <authorList>
            <consortium name="The Broad Institute Genomics Platform"/>
            <person name="Cuomo C.A."/>
            <person name="Munoz J.F."/>
            <person name="Imamovic A."/>
            <person name="Priest M.E."/>
            <person name="Young S."/>
            <person name="Clay O.K."/>
            <person name="McEwen J.G."/>
        </authorList>
    </citation>
    <scope>NUCLEOTIDE SEQUENCE [LARGE SCALE GENOMIC DNA]</scope>
    <source>
        <strain evidence="2 3">UAMH 9510</strain>
    </source>
</reference>
<dbReference type="PANTHER" id="PTHR31360">
    <property type="match status" value="1"/>
</dbReference>
<dbReference type="OrthoDB" id="1901244at2759"/>
<dbReference type="STRING" id="1447872.A0A1J9Q389"/>
<proteinExistence type="inferred from homology"/>
<dbReference type="VEuPathDB" id="FungiDB:AJ78_05020"/>
<dbReference type="AlphaFoldDB" id="A0A1J9Q389"/>
<dbReference type="EMBL" id="LGRN01000205">
    <property type="protein sequence ID" value="OJD14667.1"/>
    <property type="molecule type" value="Genomic_DNA"/>
</dbReference>
<evidence type="ECO:0000256" key="1">
    <source>
        <dbReference type="ARBA" id="ARBA00009740"/>
    </source>
</evidence>
<evidence type="ECO:0008006" key="4">
    <source>
        <dbReference type="Google" id="ProtNLM"/>
    </source>
</evidence>
<organism evidence="2 3">
    <name type="scientific">Emergomyces pasteurianus Ep9510</name>
    <dbReference type="NCBI Taxonomy" id="1447872"/>
    <lineage>
        <taxon>Eukaryota</taxon>
        <taxon>Fungi</taxon>
        <taxon>Dikarya</taxon>
        <taxon>Ascomycota</taxon>
        <taxon>Pezizomycotina</taxon>
        <taxon>Eurotiomycetes</taxon>
        <taxon>Eurotiomycetidae</taxon>
        <taxon>Onygenales</taxon>
        <taxon>Ajellomycetaceae</taxon>
        <taxon>Emergomyces</taxon>
    </lineage>
</organism>
<evidence type="ECO:0000313" key="2">
    <source>
        <dbReference type="EMBL" id="OJD14667.1"/>
    </source>
</evidence>
<dbReference type="Pfam" id="PF06884">
    <property type="entry name" value="DUF1264"/>
    <property type="match status" value="1"/>
</dbReference>
<keyword evidence="3" id="KW-1185">Reference proteome</keyword>
<name>A0A1J9Q389_9EURO</name>
<evidence type="ECO:0000313" key="3">
    <source>
        <dbReference type="Proteomes" id="UP000182235"/>
    </source>
</evidence>
<sequence length="291" mass="33428">MSQDFGPINKICAHLHAYHVYGSDPNRCVEANHYCSMVNDDMRQCIIYDSPNPDARLIGIEYLISPKLFEKLPEHEKVLWHSHVYEIKSGMLLMPPPPEGPERKKCEKQEQQELSQLVTFYGKIYHLWQVDRGDELPMGVPELMGSITSDEALNKALPGGKAKLKERHMSKFGLDLDEIAAKRKDFGKGFQIHSTAKGYILTTFTSRCRCNVEEISLVKLGISSKTFSEPWRLEVGVRMLLGFLAWNGTVYDRGVQKVYLRWGGYEALEKNENGMQKRTEHDKKREYIEST</sequence>
<accession>A0A1J9Q389</accession>
<protein>
    <recommendedName>
        <fullName evidence="4">DUF1264 domain-containing protein</fullName>
    </recommendedName>
</protein>
<gene>
    <name evidence="2" type="ORF">AJ78_05020</name>
</gene>
<dbReference type="InterPro" id="IPR010686">
    <property type="entry name" value="OBAP-like"/>
</dbReference>
<dbReference type="Proteomes" id="UP000182235">
    <property type="component" value="Unassembled WGS sequence"/>
</dbReference>
<comment type="caution">
    <text evidence="2">The sequence shown here is derived from an EMBL/GenBank/DDBJ whole genome shotgun (WGS) entry which is preliminary data.</text>
</comment>